<organism evidence="1 2">
    <name type="scientific">Streptomyces xiamenensis</name>
    <dbReference type="NCBI Taxonomy" id="408015"/>
    <lineage>
        <taxon>Bacteria</taxon>
        <taxon>Bacillati</taxon>
        <taxon>Actinomycetota</taxon>
        <taxon>Actinomycetes</taxon>
        <taxon>Kitasatosporales</taxon>
        <taxon>Streptomycetaceae</taxon>
        <taxon>Streptomyces</taxon>
    </lineage>
</organism>
<proteinExistence type="predicted"/>
<sequence length="66" mass="6796">MVRLPHGGVRGVGGGGNLAFAACWHNLVTWLRSPSEPVTGISTARCCASCPGKGRGCMRSAPLWGS</sequence>
<dbReference type="AlphaFoldDB" id="A0A0F7FXL0"/>
<dbReference type="HOGENOM" id="CLU_2829628_0_0_11"/>
<dbReference type="EMBL" id="CP009922">
    <property type="protein sequence ID" value="AKG45179.1"/>
    <property type="molecule type" value="Genomic_DNA"/>
</dbReference>
<evidence type="ECO:0000313" key="1">
    <source>
        <dbReference type="EMBL" id="AKG45179.1"/>
    </source>
</evidence>
<accession>A0A0F7FXL0</accession>
<gene>
    <name evidence="1" type="ORF">SXIM_37950</name>
</gene>
<reference evidence="1" key="1">
    <citation type="submission" date="2019-08" db="EMBL/GenBank/DDBJ databases">
        <title>Complete genome sequence of a mangrove-derived Streptomyces xiamenensis.</title>
        <authorList>
            <person name="Xu J."/>
        </authorList>
    </citation>
    <scope>NUCLEOTIDE SEQUENCE</scope>
    <source>
        <strain evidence="1">318</strain>
    </source>
</reference>
<dbReference type="PROSITE" id="PS51257">
    <property type="entry name" value="PROKAR_LIPOPROTEIN"/>
    <property type="match status" value="1"/>
</dbReference>
<dbReference type="KEGG" id="sxi:SXIM_37950"/>
<evidence type="ECO:0000313" key="2">
    <source>
        <dbReference type="Proteomes" id="UP000034034"/>
    </source>
</evidence>
<protein>
    <submittedName>
        <fullName evidence="1">Uncharacterized protein</fullName>
    </submittedName>
</protein>
<name>A0A0F7FXL0_9ACTN</name>
<keyword evidence="2" id="KW-1185">Reference proteome</keyword>
<dbReference type="Proteomes" id="UP000034034">
    <property type="component" value="Chromosome"/>
</dbReference>
<dbReference type="STRING" id="408015.SXIM_37950"/>